<reference evidence="3 4" key="1">
    <citation type="submission" date="2018-06" db="EMBL/GenBank/DDBJ databases">
        <authorList>
            <consortium name="Pathogen Informatics"/>
            <person name="Doyle S."/>
        </authorList>
    </citation>
    <scope>NUCLEOTIDE SEQUENCE [LARGE SCALE GENOMIC DNA]</scope>
    <source>
        <strain evidence="3 4">NCTC11388</strain>
    </source>
</reference>
<keyword evidence="2" id="KW-0732">Signal</keyword>
<evidence type="ECO:0008006" key="5">
    <source>
        <dbReference type="Google" id="ProtNLM"/>
    </source>
</evidence>
<dbReference type="EMBL" id="UGYW01000002">
    <property type="protein sequence ID" value="SUJ21034.1"/>
    <property type="molecule type" value="Genomic_DNA"/>
</dbReference>
<feature type="chain" id="PRO_5017061297" description="Peptide ABC transporter substrate-binding protein" evidence="2">
    <location>
        <begin position="33"/>
        <end position="104"/>
    </location>
</feature>
<evidence type="ECO:0000256" key="1">
    <source>
        <dbReference type="SAM" id="MobiDB-lite"/>
    </source>
</evidence>
<protein>
    <recommendedName>
        <fullName evidence="5">Peptide ABC transporter substrate-binding protein</fullName>
    </recommendedName>
</protein>
<gene>
    <name evidence="3" type="ORF">NCTC11388_03074</name>
</gene>
<evidence type="ECO:0000313" key="4">
    <source>
        <dbReference type="Proteomes" id="UP000254893"/>
    </source>
</evidence>
<sequence>MKKLKMNLFAVVAIAIAAVTMSFTVMKNASFAGEKWFEYTDETGDGNPNNPENYILTPSDGANPPTCPEGSDEICAVKAQPVMIGGEEHPNLGTVIDDRERKLQ</sequence>
<organism evidence="3 4">
    <name type="scientific">Sphingobacterium spiritivorum</name>
    <name type="common">Flavobacterium spiritivorum</name>
    <dbReference type="NCBI Taxonomy" id="258"/>
    <lineage>
        <taxon>Bacteria</taxon>
        <taxon>Pseudomonadati</taxon>
        <taxon>Bacteroidota</taxon>
        <taxon>Sphingobacteriia</taxon>
        <taxon>Sphingobacteriales</taxon>
        <taxon>Sphingobacteriaceae</taxon>
        <taxon>Sphingobacterium</taxon>
    </lineage>
</organism>
<accession>A0A380CIA5</accession>
<name>A0A380CIA5_SPHSI</name>
<dbReference type="AlphaFoldDB" id="A0A380CIA5"/>
<proteinExistence type="predicted"/>
<dbReference type="RefSeq" id="WP_003010122.1">
    <property type="nucleotide sequence ID" value="NZ_JBPFQU010000001.1"/>
</dbReference>
<evidence type="ECO:0000256" key="2">
    <source>
        <dbReference type="SAM" id="SignalP"/>
    </source>
</evidence>
<evidence type="ECO:0000313" key="3">
    <source>
        <dbReference type="EMBL" id="SUJ21034.1"/>
    </source>
</evidence>
<feature type="region of interest" description="Disordered" evidence="1">
    <location>
        <begin position="41"/>
        <end position="70"/>
    </location>
</feature>
<feature type="signal peptide" evidence="2">
    <location>
        <begin position="1"/>
        <end position="32"/>
    </location>
</feature>
<dbReference type="Proteomes" id="UP000254893">
    <property type="component" value="Unassembled WGS sequence"/>
</dbReference>